<dbReference type="CDD" id="cd13228">
    <property type="entry name" value="PHear_NECAP"/>
    <property type="match status" value="1"/>
</dbReference>
<reference evidence="3" key="1">
    <citation type="journal article" date="2021" name="New Phytol.">
        <title>Evolutionary innovations through gain and loss of genes in the ectomycorrhizal Boletales.</title>
        <authorList>
            <person name="Wu G."/>
            <person name="Miyauchi S."/>
            <person name="Morin E."/>
            <person name="Kuo A."/>
            <person name="Drula E."/>
            <person name="Varga T."/>
            <person name="Kohler A."/>
            <person name="Feng B."/>
            <person name="Cao Y."/>
            <person name="Lipzen A."/>
            <person name="Daum C."/>
            <person name="Hundley H."/>
            <person name="Pangilinan J."/>
            <person name="Johnson J."/>
            <person name="Barry K."/>
            <person name="LaButti K."/>
            <person name="Ng V."/>
            <person name="Ahrendt S."/>
            <person name="Min B."/>
            <person name="Choi I.G."/>
            <person name="Park H."/>
            <person name="Plett J.M."/>
            <person name="Magnuson J."/>
            <person name="Spatafora J.W."/>
            <person name="Nagy L.G."/>
            <person name="Henrissat B."/>
            <person name="Grigoriev I.V."/>
            <person name="Yang Z.L."/>
            <person name="Xu J."/>
            <person name="Martin F.M."/>
        </authorList>
    </citation>
    <scope>NUCLEOTIDE SEQUENCE</scope>
    <source>
        <strain evidence="3">KKN 215</strain>
    </source>
</reference>
<dbReference type="GO" id="GO:0030125">
    <property type="term" value="C:clathrin vesicle coat"/>
    <property type="evidence" value="ECO:0007669"/>
    <property type="project" value="TreeGrafter"/>
</dbReference>
<feature type="compositionally biased region" description="Low complexity" evidence="1">
    <location>
        <begin position="187"/>
        <end position="200"/>
    </location>
</feature>
<comment type="caution">
    <text evidence="3">The sequence shown here is derived from an EMBL/GenBank/DDBJ whole genome shotgun (WGS) entry which is preliminary data.</text>
</comment>
<feature type="compositionally biased region" description="Pro residues" evidence="1">
    <location>
        <begin position="209"/>
        <end position="220"/>
    </location>
</feature>
<dbReference type="InterPro" id="IPR012466">
    <property type="entry name" value="NECAP_PHear"/>
</dbReference>
<protein>
    <recommendedName>
        <fullName evidence="2">NECAP PHear domain-containing protein</fullName>
    </recommendedName>
</protein>
<dbReference type="GO" id="GO:0006897">
    <property type="term" value="P:endocytosis"/>
    <property type="evidence" value="ECO:0007669"/>
    <property type="project" value="InterPro"/>
</dbReference>
<dbReference type="InterPro" id="IPR011993">
    <property type="entry name" value="PH-like_dom_sf"/>
</dbReference>
<dbReference type="Pfam" id="PF07933">
    <property type="entry name" value="DUF1681"/>
    <property type="match status" value="1"/>
</dbReference>
<evidence type="ECO:0000259" key="2">
    <source>
        <dbReference type="Pfam" id="PF07933"/>
    </source>
</evidence>
<dbReference type="Proteomes" id="UP000813824">
    <property type="component" value="Unassembled WGS sequence"/>
</dbReference>
<dbReference type="Gene3D" id="2.30.29.30">
    <property type="entry name" value="Pleckstrin-homology domain (PH domain)/Phosphotyrosine-binding domain (PTB)"/>
    <property type="match status" value="1"/>
</dbReference>
<accession>A0A8K0ULV1</accession>
<sequence>MIEGFGDDEIESILYIGREVSVFKIPPLKANAGHRAQEWGDLGQPLWKGRMRIIERSSGVAIQFEDATSGELFAKADYDPAKPCVEAVLDSSRYFVVRVEDNGKRAYIGMGFLERTDSFDFNVALQDYTKRWRALQNPQSAEENKPSPHVPAGPKKDYSLKDGQTFSINIPGRKSNNSATATSTFDLLGGSSSASSSSTSSGGGGGFPLLPPPPSAPRKR</sequence>
<feature type="region of interest" description="Disordered" evidence="1">
    <location>
        <begin position="135"/>
        <end position="220"/>
    </location>
</feature>
<organism evidence="3 4">
    <name type="scientific">Cristinia sonorae</name>
    <dbReference type="NCBI Taxonomy" id="1940300"/>
    <lineage>
        <taxon>Eukaryota</taxon>
        <taxon>Fungi</taxon>
        <taxon>Dikarya</taxon>
        <taxon>Basidiomycota</taxon>
        <taxon>Agaricomycotina</taxon>
        <taxon>Agaricomycetes</taxon>
        <taxon>Agaricomycetidae</taxon>
        <taxon>Agaricales</taxon>
        <taxon>Pleurotineae</taxon>
        <taxon>Stephanosporaceae</taxon>
        <taxon>Cristinia</taxon>
    </lineage>
</organism>
<keyword evidence="4" id="KW-1185">Reference proteome</keyword>
<dbReference type="OrthoDB" id="10265489at2759"/>
<dbReference type="PANTHER" id="PTHR12847:SF9">
    <property type="entry name" value="NECAP-LIKE PROTEIN CG9132"/>
    <property type="match status" value="1"/>
</dbReference>
<dbReference type="PANTHER" id="PTHR12847">
    <property type="entry name" value="ATP-BINDING CASSETTE ABC TRANSPORTER-RELATED"/>
    <property type="match status" value="1"/>
</dbReference>
<dbReference type="AlphaFoldDB" id="A0A8K0ULV1"/>
<name>A0A8K0ULV1_9AGAR</name>
<feature type="domain" description="NECAP PHear" evidence="2">
    <location>
        <begin position="10"/>
        <end position="170"/>
    </location>
</feature>
<dbReference type="EMBL" id="JAEVFJ010000019">
    <property type="protein sequence ID" value="KAH8099596.1"/>
    <property type="molecule type" value="Genomic_DNA"/>
</dbReference>
<proteinExistence type="predicted"/>
<feature type="compositionally biased region" description="Polar residues" evidence="1">
    <location>
        <begin position="162"/>
        <end position="185"/>
    </location>
</feature>
<evidence type="ECO:0000313" key="3">
    <source>
        <dbReference type="EMBL" id="KAH8099596.1"/>
    </source>
</evidence>
<gene>
    <name evidence="3" type="ORF">BXZ70DRAFT_1008997</name>
</gene>
<evidence type="ECO:0000313" key="4">
    <source>
        <dbReference type="Proteomes" id="UP000813824"/>
    </source>
</evidence>
<evidence type="ECO:0000256" key="1">
    <source>
        <dbReference type="SAM" id="MobiDB-lite"/>
    </source>
</evidence>
<dbReference type="SUPFAM" id="SSF50729">
    <property type="entry name" value="PH domain-like"/>
    <property type="match status" value="1"/>
</dbReference>